<dbReference type="Proteomes" id="UP001193920">
    <property type="component" value="Unassembled WGS sequence"/>
</dbReference>
<feature type="signal peptide" evidence="1">
    <location>
        <begin position="1"/>
        <end position="17"/>
    </location>
</feature>
<name>A0AAW3YM06_9GAMM</name>
<protein>
    <submittedName>
        <fullName evidence="2">Uncharacterized protein</fullName>
    </submittedName>
</protein>
<proteinExistence type="predicted"/>
<reference evidence="2" key="1">
    <citation type="submission" date="2020-09" db="EMBL/GenBank/DDBJ databases">
        <authorList>
            <person name="Palma L."/>
            <person name="Caballero P."/>
            <person name="Berry C."/>
            <person name="Del Valle E."/>
        </authorList>
    </citation>
    <scope>NUCLEOTIDE SEQUENCE</scope>
    <source>
        <strain evidence="2">M</strain>
    </source>
</reference>
<evidence type="ECO:0000256" key="1">
    <source>
        <dbReference type="SAM" id="SignalP"/>
    </source>
</evidence>
<dbReference type="AlphaFoldDB" id="A0AAW3YM06"/>
<dbReference type="RefSeq" id="WP_323868214.1">
    <property type="nucleotide sequence ID" value="NZ_JACXBF010000040.1"/>
</dbReference>
<feature type="chain" id="PRO_5043677544" evidence="1">
    <location>
        <begin position="18"/>
        <end position="372"/>
    </location>
</feature>
<keyword evidence="1" id="KW-0732">Signal</keyword>
<organism evidence="2">
    <name type="scientific">Xenorhabdus szentirmaii</name>
    <dbReference type="NCBI Taxonomy" id="290112"/>
    <lineage>
        <taxon>Bacteria</taxon>
        <taxon>Pseudomonadati</taxon>
        <taxon>Pseudomonadota</taxon>
        <taxon>Gammaproteobacteria</taxon>
        <taxon>Enterobacterales</taxon>
        <taxon>Morganellaceae</taxon>
        <taxon>Xenorhabdus</taxon>
    </lineage>
</organism>
<reference evidence="2" key="2">
    <citation type="journal article" date="2024" name="Toxins">
        <title>Genome Sequence Analysis of Native Xenorhabdus Strains Isolated from Entomopathogenic Nematodes in Argentina.</title>
        <authorList>
            <person name="Palma L."/>
            <person name="Frizzo L."/>
            <person name="Kaiser S."/>
            <person name="Berry C."/>
            <person name="Caballero P."/>
            <person name="Bode H.B."/>
            <person name="Del Valle E.E."/>
        </authorList>
    </citation>
    <scope>NUCLEOTIDE SEQUENCE</scope>
    <source>
        <strain evidence="2">M</strain>
    </source>
</reference>
<gene>
    <name evidence="2" type="ORF">ID854_01000</name>
</gene>
<dbReference type="EMBL" id="JACXBF010000040">
    <property type="protein sequence ID" value="MBD2799072.1"/>
    <property type="molecule type" value="Genomic_DNA"/>
</dbReference>
<evidence type="ECO:0000313" key="2">
    <source>
        <dbReference type="EMBL" id="MBD2799072.1"/>
    </source>
</evidence>
<sequence>MPFLFLLLQFFSFSIFANSNVKRSGSYECNEFYCGGYKIPDTAKNEIDNGYESISMAEILGNEYLLVSTLGSVNRCSKMYPVKNGIILSEYIKFGETKEVCNITSIEGNIVSSYRDGAKWYEEVYHLDIHGKTDLKLKDSCVGCDRVNRIIYKNGEAIDHVIVSDGDKYTDRYPLKAMINKKSYLYKKPEGKYKSKMYLIENDTVWLKKSNEGEKYFYIIYKRNGESNIEGWVLADSLQMEEDKKSEVYFLCDTKKGNVKLEVENDKLIYSISKNGMVDFSFSSQGSHFSGFLYNNYSRYQTQYITVSFKNGNYSYAVFDSDENGIKNLGVTVINEKNNQETTFECNSVYINKLDEIISLLKCDKSNALGCY</sequence>
<accession>A0AAW3YM06</accession>
<comment type="caution">
    <text evidence="2">The sequence shown here is derived from an EMBL/GenBank/DDBJ whole genome shotgun (WGS) entry which is preliminary data.</text>
</comment>